<dbReference type="Proteomes" id="UP000050424">
    <property type="component" value="Unassembled WGS sequence"/>
</dbReference>
<evidence type="ECO:0000256" key="1">
    <source>
        <dbReference type="SAM" id="MobiDB-lite"/>
    </source>
</evidence>
<dbReference type="AlphaFoldDB" id="A0A0P7BSZ0"/>
<keyword evidence="3" id="KW-1185">Reference proteome</keyword>
<evidence type="ECO:0008006" key="4">
    <source>
        <dbReference type="Google" id="ProtNLM"/>
    </source>
</evidence>
<dbReference type="EMBL" id="LKCW01000033">
    <property type="protein sequence ID" value="KPM43457.1"/>
    <property type="molecule type" value="Genomic_DNA"/>
</dbReference>
<dbReference type="PANTHER" id="PTHR38116:SF1">
    <property type="entry name" value="BZIP DOMAIN-CONTAINING PROTEIN"/>
    <property type="match status" value="1"/>
</dbReference>
<dbReference type="InterPro" id="IPR021833">
    <property type="entry name" value="DUF3425"/>
</dbReference>
<proteinExistence type="predicted"/>
<accession>A0A0P7BSZ0</accession>
<reference evidence="2 3" key="1">
    <citation type="submission" date="2015-09" db="EMBL/GenBank/DDBJ databases">
        <title>Draft genome of a European isolate of the apple canker pathogen Neonectria ditissima.</title>
        <authorList>
            <person name="Gomez-Cortecero A."/>
            <person name="Harrison R.J."/>
            <person name="Armitage A.D."/>
        </authorList>
    </citation>
    <scope>NUCLEOTIDE SEQUENCE [LARGE SCALE GENOMIC DNA]</scope>
    <source>
        <strain evidence="2 3">R09/05</strain>
    </source>
</reference>
<name>A0A0P7BSZ0_9HYPO</name>
<evidence type="ECO:0000313" key="2">
    <source>
        <dbReference type="EMBL" id="KPM43457.1"/>
    </source>
</evidence>
<dbReference type="STRING" id="78410.A0A0P7BSZ0"/>
<dbReference type="Pfam" id="PF11905">
    <property type="entry name" value="DUF3425"/>
    <property type="match status" value="1"/>
</dbReference>
<feature type="region of interest" description="Disordered" evidence="1">
    <location>
        <begin position="1"/>
        <end position="25"/>
    </location>
</feature>
<gene>
    <name evidence="2" type="ORF">AK830_g3093</name>
</gene>
<organism evidence="2 3">
    <name type="scientific">Neonectria ditissima</name>
    <dbReference type="NCBI Taxonomy" id="78410"/>
    <lineage>
        <taxon>Eukaryota</taxon>
        <taxon>Fungi</taxon>
        <taxon>Dikarya</taxon>
        <taxon>Ascomycota</taxon>
        <taxon>Pezizomycotina</taxon>
        <taxon>Sordariomycetes</taxon>
        <taxon>Hypocreomycetidae</taxon>
        <taxon>Hypocreales</taxon>
        <taxon>Nectriaceae</taxon>
        <taxon>Neonectria</taxon>
    </lineage>
</organism>
<protein>
    <recommendedName>
        <fullName evidence="4">BZIP domain-containing protein</fullName>
    </recommendedName>
</protein>
<comment type="caution">
    <text evidence="2">The sequence shown here is derived from an EMBL/GenBank/DDBJ whole genome shotgun (WGS) entry which is preliminary data.</text>
</comment>
<sequence>MAGPGPVEFRPSPSRPHVGLGRPQLVELRDPEDDWTGITKAADRRRRQNRLNSRAYRRRHAQPSQLVHRAAWASDGYLFATCPRTRAVVYAFMELAHLQYSLKAPSAVPLPALIRLNALNALSRNASSMGIPVDGLCRDELISPFNNRAGPSEWTSCPEHLRPTRLQLAVEHHPWTDLLPLPRLRDNILVAITSGALDEDVLCHDLLDVVGGSQRDEALLIVWGDPWDARSWEANVGFLKKWRWLLEGCTELMESTNRWRQSRGESRLNIQL</sequence>
<dbReference type="PANTHER" id="PTHR38116">
    <property type="entry name" value="CHROMOSOME 7, WHOLE GENOME SHOTGUN SEQUENCE"/>
    <property type="match status" value="1"/>
</dbReference>
<dbReference type="OrthoDB" id="2245989at2759"/>
<evidence type="ECO:0000313" key="3">
    <source>
        <dbReference type="Proteomes" id="UP000050424"/>
    </source>
</evidence>